<keyword evidence="1" id="KW-0433">Leucine-rich repeat</keyword>
<organism evidence="5 6">
    <name type="scientific">Anaeromyces robustus</name>
    <dbReference type="NCBI Taxonomy" id="1754192"/>
    <lineage>
        <taxon>Eukaryota</taxon>
        <taxon>Fungi</taxon>
        <taxon>Fungi incertae sedis</taxon>
        <taxon>Chytridiomycota</taxon>
        <taxon>Chytridiomycota incertae sedis</taxon>
        <taxon>Neocallimastigomycetes</taxon>
        <taxon>Neocallimastigales</taxon>
        <taxon>Neocallimastigaceae</taxon>
        <taxon>Anaeromyces</taxon>
    </lineage>
</organism>
<accession>A0A1Y1X0S5</accession>
<protein>
    <submittedName>
        <fullName evidence="5">L domain-like protein</fullName>
    </submittedName>
</protein>
<sequence>MNLKFILKALSISLVTPFVSATETNDCNEIKDYLEKNSFEYEKVIEKCVMNDQGKVVELKVNNEELQEEDVNKILSYNTIKDLEYIVGFKFSDEQDTPYSYVLLPHPGYSQFPKAITNLPELENLNFNYNHHRYIKYYPEVVQIPVEDGLLKLSKNLKKLTLSKVTLNSQNLNELSTLTNLEEINFDSCVFDENDLSSFENLKNLLKLDIKNLETNEQDIPNNINKIKSLRQLYIGKVRCKETSYDFNGLDNLELLNIELRNACDFELSNLNKLYELSIVGPNSFVYTIGIQSPISLNLPKSLKKLDLEQLTFSSDNYKTIASLPDLEELKLIYYGSSDAFDIKSFESHDKLRKLTLNSNYCENVITNDNSGFLNDLTNLTYLDLSSNKITEIPQQIENLKNLEHIDLRKNKISKFSKELPNLKNLEYIDLSSNYIYDTIPDSLSKLEKLNYIDLSGNKDIKGKVLTNKSLEQYINKVKQVECSTNEQGRATTINFLYGEQIYIDQLDNISDLESLTMECMYNIDNLKPLRHHKNLTTLIMENRCDSGDQVFPEDILYLTNLKTLQIPSKSIDSIPVNIKNLKNLETLNLRRNSLKELPDEFGELENLKSLNLESNEFTVFPEQITKLKNLEELNLIYNSIDDEIPKSYNDLSELKDL</sequence>
<evidence type="ECO:0000256" key="1">
    <source>
        <dbReference type="ARBA" id="ARBA00022614"/>
    </source>
</evidence>
<dbReference type="SMART" id="SM00365">
    <property type="entry name" value="LRR_SD22"/>
    <property type="match status" value="4"/>
</dbReference>
<keyword evidence="6" id="KW-1185">Reference proteome</keyword>
<dbReference type="Gene3D" id="3.80.10.10">
    <property type="entry name" value="Ribonuclease Inhibitor"/>
    <property type="match status" value="3"/>
</dbReference>
<dbReference type="EMBL" id="MCFG01000180">
    <property type="protein sequence ID" value="ORX79312.1"/>
    <property type="molecule type" value="Genomic_DNA"/>
</dbReference>
<dbReference type="OrthoDB" id="1936883at2759"/>
<dbReference type="PRINTS" id="PR00019">
    <property type="entry name" value="LEURICHRPT"/>
</dbReference>
<name>A0A1Y1X0S5_9FUNG</name>
<feature type="domain" description="Disease resistance R13L4/SHOC-2-like LRR" evidence="4">
    <location>
        <begin position="344"/>
        <end position="456"/>
    </location>
</feature>
<evidence type="ECO:0000313" key="5">
    <source>
        <dbReference type="EMBL" id="ORX79312.1"/>
    </source>
</evidence>
<dbReference type="InterPro" id="IPR001611">
    <property type="entry name" value="Leu-rich_rpt"/>
</dbReference>
<dbReference type="PANTHER" id="PTHR48054:SF82">
    <property type="entry name" value="LRR RECEPTOR-LIKE SERINE_THREONINE-PROTEIN KINASE FLS2"/>
    <property type="match status" value="1"/>
</dbReference>
<proteinExistence type="predicted"/>
<feature type="signal peptide" evidence="3">
    <location>
        <begin position="1"/>
        <end position="21"/>
    </location>
</feature>
<dbReference type="AlphaFoldDB" id="A0A1Y1X0S5"/>
<dbReference type="Pfam" id="PF23598">
    <property type="entry name" value="LRR_14"/>
    <property type="match status" value="2"/>
</dbReference>
<dbReference type="InterPro" id="IPR032675">
    <property type="entry name" value="LRR_dom_sf"/>
</dbReference>
<dbReference type="Proteomes" id="UP000193944">
    <property type="component" value="Unassembled WGS sequence"/>
</dbReference>
<dbReference type="STRING" id="1754192.A0A1Y1X0S5"/>
<comment type="caution">
    <text evidence="5">The sequence shown here is derived from an EMBL/GenBank/DDBJ whole genome shotgun (WGS) entry which is preliminary data.</text>
</comment>
<reference evidence="5 6" key="2">
    <citation type="submission" date="2016-08" db="EMBL/GenBank/DDBJ databases">
        <title>Pervasive Adenine N6-methylation of Active Genes in Fungi.</title>
        <authorList>
            <consortium name="DOE Joint Genome Institute"/>
            <person name="Mondo S.J."/>
            <person name="Dannebaum R.O."/>
            <person name="Kuo R.C."/>
            <person name="Labutti K."/>
            <person name="Haridas S."/>
            <person name="Kuo A."/>
            <person name="Salamov A."/>
            <person name="Ahrendt S.R."/>
            <person name="Lipzen A."/>
            <person name="Sullivan W."/>
            <person name="Andreopoulos W.B."/>
            <person name="Clum A."/>
            <person name="Lindquist E."/>
            <person name="Daum C."/>
            <person name="Ramamoorthy G.K."/>
            <person name="Gryganskyi A."/>
            <person name="Culley D."/>
            <person name="Magnuson J.K."/>
            <person name="James T.Y."/>
            <person name="O'Malley M.A."/>
            <person name="Stajich J.E."/>
            <person name="Spatafora J.W."/>
            <person name="Visel A."/>
            <person name="Grigoriev I.V."/>
        </authorList>
    </citation>
    <scope>NUCLEOTIDE SEQUENCE [LARGE SCALE GENOMIC DNA]</scope>
    <source>
        <strain evidence="5 6">S4</strain>
    </source>
</reference>
<dbReference type="PANTHER" id="PTHR48054">
    <property type="entry name" value="RECEPTOR KINASE-LIKE PROTEIN XA21"/>
    <property type="match status" value="1"/>
</dbReference>
<gene>
    <name evidence="5" type="ORF">BCR32DRAFT_246504</name>
</gene>
<dbReference type="SMART" id="SM00364">
    <property type="entry name" value="LRR_BAC"/>
    <property type="match status" value="3"/>
</dbReference>
<evidence type="ECO:0000256" key="3">
    <source>
        <dbReference type="SAM" id="SignalP"/>
    </source>
</evidence>
<evidence type="ECO:0000313" key="6">
    <source>
        <dbReference type="Proteomes" id="UP000193944"/>
    </source>
</evidence>
<keyword evidence="3" id="KW-0732">Signal</keyword>
<keyword evidence="2" id="KW-0677">Repeat</keyword>
<dbReference type="SUPFAM" id="SSF52058">
    <property type="entry name" value="L domain-like"/>
    <property type="match status" value="2"/>
</dbReference>
<feature type="chain" id="PRO_5012440583" evidence="3">
    <location>
        <begin position="22"/>
        <end position="658"/>
    </location>
</feature>
<dbReference type="PROSITE" id="PS51450">
    <property type="entry name" value="LRR"/>
    <property type="match status" value="3"/>
</dbReference>
<evidence type="ECO:0000256" key="2">
    <source>
        <dbReference type="ARBA" id="ARBA00022737"/>
    </source>
</evidence>
<dbReference type="InterPro" id="IPR003591">
    <property type="entry name" value="Leu-rich_rpt_typical-subtyp"/>
</dbReference>
<evidence type="ECO:0000259" key="4">
    <source>
        <dbReference type="Pfam" id="PF23598"/>
    </source>
</evidence>
<feature type="domain" description="Disease resistance R13L4/SHOC-2-like LRR" evidence="4">
    <location>
        <begin position="520"/>
        <end position="658"/>
    </location>
</feature>
<dbReference type="SMART" id="SM00369">
    <property type="entry name" value="LRR_TYP"/>
    <property type="match status" value="5"/>
</dbReference>
<dbReference type="InterPro" id="IPR055414">
    <property type="entry name" value="LRR_R13L4/SHOC2-like"/>
</dbReference>
<reference evidence="5 6" key="1">
    <citation type="submission" date="2016-08" db="EMBL/GenBank/DDBJ databases">
        <title>A Parts List for Fungal Cellulosomes Revealed by Comparative Genomics.</title>
        <authorList>
            <consortium name="DOE Joint Genome Institute"/>
            <person name="Haitjema C.H."/>
            <person name="Gilmore S.P."/>
            <person name="Henske J.K."/>
            <person name="Solomon K.V."/>
            <person name="De Groot R."/>
            <person name="Kuo A."/>
            <person name="Mondo S.J."/>
            <person name="Salamov A.A."/>
            <person name="Labutti K."/>
            <person name="Zhao Z."/>
            <person name="Chiniquy J."/>
            <person name="Barry K."/>
            <person name="Brewer H.M."/>
            <person name="Purvine S.O."/>
            <person name="Wright A.T."/>
            <person name="Boxma B."/>
            <person name="Van Alen T."/>
            <person name="Hackstein J.H."/>
            <person name="Baker S.E."/>
            <person name="Grigoriev I.V."/>
            <person name="O'Malley M.A."/>
        </authorList>
    </citation>
    <scope>NUCLEOTIDE SEQUENCE [LARGE SCALE GENOMIC DNA]</scope>
    <source>
        <strain evidence="5 6">S4</strain>
    </source>
</reference>
<dbReference type="InterPro" id="IPR052592">
    <property type="entry name" value="LRR-RLK"/>
</dbReference>